<organism evidence="7 8">
    <name type="scientific">Micractinium conductrix</name>
    <dbReference type="NCBI Taxonomy" id="554055"/>
    <lineage>
        <taxon>Eukaryota</taxon>
        <taxon>Viridiplantae</taxon>
        <taxon>Chlorophyta</taxon>
        <taxon>core chlorophytes</taxon>
        <taxon>Trebouxiophyceae</taxon>
        <taxon>Chlorellales</taxon>
        <taxon>Chlorellaceae</taxon>
        <taxon>Chlorella clade</taxon>
        <taxon>Micractinium</taxon>
    </lineage>
</organism>
<dbReference type="EMBL" id="LHPF02000032">
    <property type="protein sequence ID" value="PSC68907.1"/>
    <property type="molecule type" value="Genomic_DNA"/>
</dbReference>
<keyword evidence="2 6" id="KW-0812">Transmembrane</keyword>
<dbReference type="Pfam" id="PF04479">
    <property type="entry name" value="RTA1"/>
    <property type="match status" value="1"/>
</dbReference>
<dbReference type="PANTHER" id="PTHR31465">
    <property type="entry name" value="PROTEIN RTA1-RELATED"/>
    <property type="match status" value="1"/>
</dbReference>
<evidence type="ECO:0000256" key="1">
    <source>
        <dbReference type="ARBA" id="ARBA00004141"/>
    </source>
</evidence>
<keyword evidence="4 6" id="KW-0472">Membrane</keyword>
<reference evidence="7 8" key="1">
    <citation type="journal article" date="2018" name="Plant J.">
        <title>Genome sequences of Chlorella sorokiniana UTEX 1602 and Micractinium conductrix SAG 241.80: implications to maltose excretion by a green alga.</title>
        <authorList>
            <person name="Arriola M.B."/>
            <person name="Velmurugan N."/>
            <person name="Zhang Y."/>
            <person name="Plunkett M.H."/>
            <person name="Hondzo H."/>
            <person name="Barney B.M."/>
        </authorList>
    </citation>
    <scope>NUCLEOTIDE SEQUENCE [LARGE SCALE GENOMIC DNA]</scope>
    <source>
        <strain evidence="7 8">SAG 241.80</strain>
    </source>
</reference>
<feature type="transmembrane region" description="Helical" evidence="6">
    <location>
        <begin position="85"/>
        <end position="106"/>
    </location>
</feature>
<keyword evidence="8" id="KW-1185">Reference proteome</keyword>
<evidence type="ECO:0000256" key="2">
    <source>
        <dbReference type="ARBA" id="ARBA00022692"/>
    </source>
</evidence>
<name>A0A2P6V4A2_9CHLO</name>
<feature type="transmembrane region" description="Helical" evidence="6">
    <location>
        <begin position="52"/>
        <end position="73"/>
    </location>
</feature>
<feature type="transmembrane region" description="Helical" evidence="6">
    <location>
        <begin position="199"/>
        <end position="223"/>
    </location>
</feature>
<evidence type="ECO:0000313" key="7">
    <source>
        <dbReference type="EMBL" id="PSC68907.1"/>
    </source>
</evidence>
<comment type="caution">
    <text evidence="7">The sequence shown here is derived from an EMBL/GenBank/DDBJ whole genome shotgun (WGS) entry which is preliminary data.</text>
</comment>
<feature type="transmembrane region" description="Helical" evidence="6">
    <location>
        <begin position="161"/>
        <end position="187"/>
    </location>
</feature>
<dbReference type="OrthoDB" id="3358017at2759"/>
<evidence type="ECO:0000256" key="6">
    <source>
        <dbReference type="SAM" id="Phobius"/>
    </source>
</evidence>
<feature type="transmembrane region" description="Helical" evidence="6">
    <location>
        <begin position="288"/>
        <end position="308"/>
    </location>
</feature>
<evidence type="ECO:0000256" key="3">
    <source>
        <dbReference type="ARBA" id="ARBA00022989"/>
    </source>
</evidence>
<keyword evidence="3 6" id="KW-1133">Transmembrane helix</keyword>
<evidence type="ECO:0000256" key="5">
    <source>
        <dbReference type="SAM" id="MobiDB-lite"/>
    </source>
</evidence>
<feature type="transmembrane region" description="Helical" evidence="6">
    <location>
        <begin position="244"/>
        <end position="264"/>
    </location>
</feature>
<accession>A0A2P6V4A2</accession>
<dbReference type="GO" id="GO:0016020">
    <property type="term" value="C:membrane"/>
    <property type="evidence" value="ECO:0007669"/>
    <property type="project" value="UniProtKB-SubCell"/>
</dbReference>
<gene>
    <name evidence="7" type="ORF">C2E20_7553</name>
</gene>
<dbReference type="PANTHER" id="PTHR31465:SF1">
    <property type="entry name" value="PROTEIN RTA1-RELATED"/>
    <property type="match status" value="1"/>
</dbReference>
<dbReference type="STRING" id="554055.A0A2P6V4A2"/>
<evidence type="ECO:0000256" key="4">
    <source>
        <dbReference type="ARBA" id="ARBA00023136"/>
    </source>
</evidence>
<comment type="subcellular location">
    <subcellularLocation>
        <location evidence="1">Membrane</location>
        <topology evidence="1">Multi-pass membrane protein</topology>
    </subcellularLocation>
</comment>
<dbReference type="Proteomes" id="UP000239649">
    <property type="component" value="Unassembled WGS sequence"/>
</dbReference>
<feature type="transmembrane region" description="Helical" evidence="6">
    <location>
        <begin position="118"/>
        <end position="141"/>
    </location>
</feature>
<sequence>MGPPTPQARPFAAVAVACRRLHGAARTPAMSTEEPTIQYDVNELPVYDFLHYWPSLALAIVALVLFTSVAAVTAWMTERRRMYRFVHLVTATALLECCGYAALIYATVRSGKGSVFNAYVAMQVFVIEAPNIAQACMYLTIGKVLAHSPALTRGRKMLRGWVIATCFAAADLIAIIVQAIGISIWAVSQSSGTPDQHQIRLGCAITLAGLAIQLLFFVAFTAFAIWTHRHPQNGLGGKRETKRLFTGLYIAMAFLYVRNIFRFVEFTQNTVLSWPAPNGTYVLAHQQILFYTLDALPVLLCLVTYICFHPGYLLPSSPPPPPAAAAPATHDAEAGSEGGSLSTAGKGEPADFKVAAVA</sequence>
<evidence type="ECO:0000313" key="8">
    <source>
        <dbReference type="Proteomes" id="UP000239649"/>
    </source>
</evidence>
<dbReference type="AlphaFoldDB" id="A0A2P6V4A2"/>
<proteinExistence type="predicted"/>
<protein>
    <submittedName>
        <fullName evidence="7">Glycoside superfamily</fullName>
    </submittedName>
</protein>
<feature type="region of interest" description="Disordered" evidence="5">
    <location>
        <begin position="320"/>
        <end position="347"/>
    </location>
</feature>
<dbReference type="InterPro" id="IPR007568">
    <property type="entry name" value="RTA1"/>
</dbReference>